<protein>
    <recommendedName>
        <fullName evidence="1">E2 ubiquitin-conjugating enzyme</fullName>
        <ecNumber evidence="1">2.3.2.23</ecNumber>
    </recommendedName>
</protein>
<dbReference type="Pfam" id="PF00179">
    <property type="entry name" value="UQ_con"/>
    <property type="match status" value="1"/>
</dbReference>
<evidence type="ECO:0000259" key="6">
    <source>
        <dbReference type="PROSITE" id="PS50127"/>
    </source>
</evidence>
<keyword evidence="8" id="KW-1185">Reference proteome</keyword>
<dbReference type="SUPFAM" id="SSF54495">
    <property type="entry name" value="UBC-like"/>
    <property type="match status" value="1"/>
</dbReference>
<gene>
    <name evidence="7" type="ORF">SISNIDRAFT_447847</name>
</gene>
<dbReference type="Gene3D" id="3.10.110.10">
    <property type="entry name" value="Ubiquitin Conjugating Enzyme"/>
    <property type="match status" value="1"/>
</dbReference>
<dbReference type="InterPro" id="IPR000608">
    <property type="entry name" value="UBC"/>
</dbReference>
<accession>A0A165AHM2</accession>
<evidence type="ECO:0000256" key="5">
    <source>
        <dbReference type="ARBA" id="ARBA00022840"/>
    </source>
</evidence>
<dbReference type="InterPro" id="IPR016135">
    <property type="entry name" value="UBQ-conjugating_enzyme/RWD"/>
</dbReference>
<dbReference type="PROSITE" id="PS50127">
    <property type="entry name" value="UBC_2"/>
    <property type="match status" value="1"/>
</dbReference>
<keyword evidence="3" id="KW-0547">Nucleotide-binding</keyword>
<name>A0A165AHM2_9AGAM</name>
<dbReference type="AlphaFoldDB" id="A0A165AHM2"/>
<reference evidence="7 8" key="1">
    <citation type="journal article" date="2016" name="Mol. Biol. Evol.">
        <title>Comparative Genomics of Early-Diverging Mushroom-Forming Fungi Provides Insights into the Origins of Lignocellulose Decay Capabilities.</title>
        <authorList>
            <person name="Nagy L.G."/>
            <person name="Riley R."/>
            <person name="Tritt A."/>
            <person name="Adam C."/>
            <person name="Daum C."/>
            <person name="Floudas D."/>
            <person name="Sun H."/>
            <person name="Yadav J.S."/>
            <person name="Pangilinan J."/>
            <person name="Larsson K.H."/>
            <person name="Matsuura K."/>
            <person name="Barry K."/>
            <person name="Labutti K."/>
            <person name="Kuo R."/>
            <person name="Ohm R.A."/>
            <person name="Bhattacharya S.S."/>
            <person name="Shirouzu T."/>
            <person name="Yoshinaga Y."/>
            <person name="Martin F.M."/>
            <person name="Grigoriev I.V."/>
            <person name="Hibbett D.S."/>
        </authorList>
    </citation>
    <scope>NUCLEOTIDE SEQUENCE [LARGE SCALE GENOMIC DNA]</scope>
    <source>
        <strain evidence="7 8">HHB9708</strain>
    </source>
</reference>
<dbReference type="GO" id="GO:0061631">
    <property type="term" value="F:ubiquitin conjugating enzyme activity"/>
    <property type="evidence" value="ECO:0007669"/>
    <property type="project" value="UniProtKB-EC"/>
</dbReference>
<organism evidence="7 8">
    <name type="scientific">Sistotremastrum niveocremeum HHB9708</name>
    <dbReference type="NCBI Taxonomy" id="1314777"/>
    <lineage>
        <taxon>Eukaryota</taxon>
        <taxon>Fungi</taxon>
        <taxon>Dikarya</taxon>
        <taxon>Basidiomycota</taxon>
        <taxon>Agaricomycotina</taxon>
        <taxon>Agaricomycetes</taxon>
        <taxon>Sistotremastrales</taxon>
        <taxon>Sistotremastraceae</taxon>
        <taxon>Sertulicium</taxon>
        <taxon>Sertulicium niveocremeum</taxon>
    </lineage>
</organism>
<keyword evidence="4" id="KW-0833">Ubl conjugation pathway</keyword>
<proteinExistence type="predicted"/>
<evidence type="ECO:0000256" key="1">
    <source>
        <dbReference type="ARBA" id="ARBA00012486"/>
    </source>
</evidence>
<dbReference type="GO" id="GO:0005524">
    <property type="term" value="F:ATP binding"/>
    <property type="evidence" value="ECO:0007669"/>
    <property type="project" value="UniProtKB-KW"/>
</dbReference>
<evidence type="ECO:0000256" key="4">
    <source>
        <dbReference type="ARBA" id="ARBA00022786"/>
    </source>
</evidence>
<keyword evidence="2" id="KW-0808">Transferase</keyword>
<dbReference type="SMART" id="SM00212">
    <property type="entry name" value="UBCc"/>
    <property type="match status" value="1"/>
</dbReference>
<dbReference type="STRING" id="1314777.A0A165AHM2"/>
<dbReference type="OrthoDB" id="9978460at2759"/>
<dbReference type="InterPro" id="IPR050113">
    <property type="entry name" value="Ub_conjugating_enzyme"/>
</dbReference>
<evidence type="ECO:0000313" key="7">
    <source>
        <dbReference type="EMBL" id="KZS99006.1"/>
    </source>
</evidence>
<dbReference type="EC" id="2.3.2.23" evidence="1"/>
<dbReference type="PANTHER" id="PTHR24067">
    <property type="entry name" value="UBIQUITIN-CONJUGATING ENZYME E2"/>
    <property type="match status" value="1"/>
</dbReference>
<keyword evidence="5" id="KW-0067">ATP-binding</keyword>
<feature type="domain" description="UBC core" evidence="6">
    <location>
        <begin position="4"/>
        <end position="150"/>
    </location>
</feature>
<dbReference type="Proteomes" id="UP000076722">
    <property type="component" value="Unassembled WGS sequence"/>
</dbReference>
<dbReference type="FunFam" id="3.10.110.10:FF:000060">
    <property type="entry name" value="Ubiquitin conjugating enzyme (UbcB)"/>
    <property type="match status" value="1"/>
</dbReference>
<evidence type="ECO:0000256" key="2">
    <source>
        <dbReference type="ARBA" id="ARBA00022679"/>
    </source>
</evidence>
<sequence>MANPRIKRLTKEILDLSNKPLQDISISQDEDDVMKWTCHIKAAPESPYKGGTFKFTMNFPAEYPFKAPSVKFLTKIYHPGINDQGEICIGILRDDWKPSISASTILATIQEKVNNPSPDDPYEPEIAAELKNNKTKFLSVAKEWTKKYAT</sequence>
<evidence type="ECO:0000256" key="3">
    <source>
        <dbReference type="ARBA" id="ARBA00022741"/>
    </source>
</evidence>
<dbReference type="EMBL" id="KV419394">
    <property type="protein sequence ID" value="KZS99006.1"/>
    <property type="molecule type" value="Genomic_DNA"/>
</dbReference>
<evidence type="ECO:0000313" key="8">
    <source>
        <dbReference type="Proteomes" id="UP000076722"/>
    </source>
</evidence>